<protein>
    <submittedName>
        <fullName evidence="2">Uncharacterized protein</fullName>
    </submittedName>
</protein>
<name>A0AAN9A6T2_HALRR</name>
<dbReference type="AlphaFoldDB" id="A0AAN9A6T2"/>
<feature type="region of interest" description="Disordered" evidence="1">
    <location>
        <begin position="93"/>
        <end position="112"/>
    </location>
</feature>
<feature type="non-terminal residue" evidence="2">
    <location>
        <position position="1"/>
    </location>
</feature>
<evidence type="ECO:0000313" key="3">
    <source>
        <dbReference type="Proteomes" id="UP001381693"/>
    </source>
</evidence>
<dbReference type="Proteomes" id="UP001381693">
    <property type="component" value="Unassembled WGS sequence"/>
</dbReference>
<keyword evidence="3" id="KW-1185">Reference proteome</keyword>
<organism evidence="2 3">
    <name type="scientific">Halocaridina rubra</name>
    <name type="common">Hawaiian red shrimp</name>
    <dbReference type="NCBI Taxonomy" id="373956"/>
    <lineage>
        <taxon>Eukaryota</taxon>
        <taxon>Metazoa</taxon>
        <taxon>Ecdysozoa</taxon>
        <taxon>Arthropoda</taxon>
        <taxon>Crustacea</taxon>
        <taxon>Multicrustacea</taxon>
        <taxon>Malacostraca</taxon>
        <taxon>Eumalacostraca</taxon>
        <taxon>Eucarida</taxon>
        <taxon>Decapoda</taxon>
        <taxon>Pleocyemata</taxon>
        <taxon>Caridea</taxon>
        <taxon>Atyoidea</taxon>
        <taxon>Atyidae</taxon>
        <taxon>Halocaridina</taxon>
    </lineage>
</organism>
<sequence length="151" mass="16581">EGTNAELRATKRSPGRVGTWSPSRTCMCISVQDLSVYLGAMQNLLLNSVRGAGALLVKEIKAAQSHVQMELPHVVASSIRPVVDTTVRSEMRTTVLPDNHHHDNPSRSSLRLPPRVILPESNASRGCALKVIASQKSPRYIKVMIHRRGNN</sequence>
<proteinExistence type="predicted"/>
<evidence type="ECO:0000313" key="2">
    <source>
        <dbReference type="EMBL" id="KAK7071932.1"/>
    </source>
</evidence>
<dbReference type="EMBL" id="JAXCGZ010013804">
    <property type="protein sequence ID" value="KAK7071932.1"/>
    <property type="molecule type" value="Genomic_DNA"/>
</dbReference>
<evidence type="ECO:0000256" key="1">
    <source>
        <dbReference type="SAM" id="MobiDB-lite"/>
    </source>
</evidence>
<gene>
    <name evidence="2" type="ORF">SK128_021749</name>
</gene>
<reference evidence="2 3" key="1">
    <citation type="submission" date="2023-11" db="EMBL/GenBank/DDBJ databases">
        <title>Halocaridina rubra genome assembly.</title>
        <authorList>
            <person name="Smith C."/>
        </authorList>
    </citation>
    <scope>NUCLEOTIDE SEQUENCE [LARGE SCALE GENOMIC DNA]</scope>
    <source>
        <strain evidence="2">EP-1</strain>
        <tissue evidence="2">Whole</tissue>
    </source>
</reference>
<accession>A0AAN9A6T2</accession>
<comment type="caution">
    <text evidence="2">The sequence shown here is derived from an EMBL/GenBank/DDBJ whole genome shotgun (WGS) entry which is preliminary data.</text>
</comment>